<dbReference type="RefSeq" id="WP_009490300.1">
    <property type="nucleotide sequence ID" value="NZ_AMYT01000017.1"/>
</dbReference>
<keyword evidence="11" id="KW-1185">Reference proteome</keyword>
<dbReference type="STRING" id="1234409.C683_0815"/>
<dbReference type="OrthoDB" id="9805770at2"/>
<feature type="domain" description="Peripheral subunit-binding (PSBD)" evidence="9">
    <location>
        <begin position="127"/>
        <end position="164"/>
    </location>
</feature>
<evidence type="ECO:0000256" key="4">
    <source>
        <dbReference type="ARBA" id="ARBA00022823"/>
    </source>
</evidence>
<dbReference type="Pfam" id="PF00198">
    <property type="entry name" value="2-oxoacid_dh"/>
    <property type="match status" value="1"/>
</dbReference>
<evidence type="ECO:0000259" key="8">
    <source>
        <dbReference type="PROSITE" id="PS50968"/>
    </source>
</evidence>
<proteinExistence type="inferred from homology"/>
<evidence type="ECO:0000256" key="7">
    <source>
        <dbReference type="SAM" id="MobiDB-lite"/>
    </source>
</evidence>
<dbReference type="PANTHER" id="PTHR43178">
    <property type="entry name" value="DIHYDROLIPOAMIDE ACETYLTRANSFERASE COMPONENT OF PYRUVATE DEHYDROGENASE COMPLEX"/>
    <property type="match status" value="1"/>
</dbReference>
<dbReference type="SUPFAM" id="SSF51230">
    <property type="entry name" value="Single hybrid motif"/>
    <property type="match status" value="1"/>
</dbReference>
<evidence type="ECO:0000256" key="6">
    <source>
        <dbReference type="RuleBase" id="RU003423"/>
    </source>
</evidence>
<dbReference type="SUPFAM" id="SSF52777">
    <property type="entry name" value="CoA-dependent acyltransferases"/>
    <property type="match status" value="1"/>
</dbReference>
<name>K8Z8Y3_9ENTE</name>
<evidence type="ECO:0000256" key="3">
    <source>
        <dbReference type="ARBA" id="ARBA00022679"/>
    </source>
</evidence>
<dbReference type="InterPro" id="IPR004167">
    <property type="entry name" value="PSBD"/>
</dbReference>
<gene>
    <name evidence="10" type="ORF">C683_0815</name>
</gene>
<dbReference type="InterPro" id="IPR011053">
    <property type="entry name" value="Single_hybrid_motif"/>
</dbReference>
<dbReference type="Proteomes" id="UP000016057">
    <property type="component" value="Unassembled WGS sequence"/>
</dbReference>
<dbReference type="InterPro" id="IPR036625">
    <property type="entry name" value="E3-bd_dom_sf"/>
</dbReference>
<evidence type="ECO:0000313" key="11">
    <source>
        <dbReference type="Proteomes" id="UP000016057"/>
    </source>
</evidence>
<dbReference type="PROSITE" id="PS00189">
    <property type="entry name" value="LIPOYL"/>
    <property type="match status" value="1"/>
</dbReference>
<protein>
    <recommendedName>
        <fullName evidence="6">Dihydrolipoamide acetyltransferase component of pyruvate dehydrogenase complex</fullName>
        <ecNumber evidence="6">2.3.1.-</ecNumber>
    </recommendedName>
</protein>
<dbReference type="PATRIC" id="fig|1234409.3.peg.766"/>
<keyword evidence="5 6" id="KW-0012">Acyltransferase</keyword>
<dbReference type="EMBL" id="AMYT01000017">
    <property type="protein sequence ID" value="EKU27484.1"/>
    <property type="molecule type" value="Genomic_DNA"/>
</dbReference>
<organism evidence="10 11">
    <name type="scientific">Catellicoccus marimammalium M35/04/3</name>
    <dbReference type="NCBI Taxonomy" id="1234409"/>
    <lineage>
        <taxon>Bacteria</taxon>
        <taxon>Bacillati</taxon>
        <taxon>Bacillota</taxon>
        <taxon>Bacilli</taxon>
        <taxon>Lactobacillales</taxon>
        <taxon>Enterococcaceae</taxon>
        <taxon>Catellicoccus</taxon>
    </lineage>
</organism>
<reference evidence="10 11" key="1">
    <citation type="journal article" date="2013" name="Genome Announc.">
        <title>Draft Genome Sequence of Catellicoccus marimammalium, a Novel Species Commonly Found in Gull Feces.</title>
        <authorList>
            <person name="Weigand M.R."/>
            <person name="Ryu H."/>
            <person name="Bozcek L."/>
            <person name="Konstantinidis K.T."/>
            <person name="Santo Domingo J.W."/>
        </authorList>
    </citation>
    <scope>NUCLEOTIDE SEQUENCE [LARGE SCALE GENOMIC DNA]</scope>
    <source>
        <strain evidence="10 11">M35/04/3</strain>
    </source>
</reference>
<dbReference type="Gene3D" id="2.40.50.100">
    <property type="match status" value="1"/>
</dbReference>
<dbReference type="EC" id="2.3.1.-" evidence="6"/>
<dbReference type="Pfam" id="PF02817">
    <property type="entry name" value="E3_binding"/>
    <property type="match status" value="1"/>
</dbReference>
<dbReference type="CDD" id="cd06849">
    <property type="entry name" value="lipoyl_domain"/>
    <property type="match status" value="1"/>
</dbReference>
<feature type="domain" description="Lipoyl-binding" evidence="8">
    <location>
        <begin position="2"/>
        <end position="77"/>
    </location>
</feature>
<evidence type="ECO:0000256" key="2">
    <source>
        <dbReference type="ARBA" id="ARBA00007317"/>
    </source>
</evidence>
<dbReference type="SUPFAM" id="SSF47005">
    <property type="entry name" value="Peripheral subunit-binding domain of 2-oxo acid dehydrogenase complex"/>
    <property type="match status" value="1"/>
</dbReference>
<evidence type="ECO:0000259" key="9">
    <source>
        <dbReference type="PROSITE" id="PS51826"/>
    </source>
</evidence>
<accession>K8Z8Y3</accession>
<dbReference type="InterPro" id="IPR003016">
    <property type="entry name" value="2-oxoA_DH_lipoyl-BS"/>
</dbReference>
<evidence type="ECO:0000313" key="10">
    <source>
        <dbReference type="EMBL" id="EKU27484.1"/>
    </source>
</evidence>
<dbReference type="AlphaFoldDB" id="K8Z8Y3"/>
<comment type="cofactor">
    <cofactor evidence="1 6">
        <name>(R)-lipoate</name>
        <dbReference type="ChEBI" id="CHEBI:83088"/>
    </cofactor>
</comment>
<dbReference type="eggNOG" id="COG0508">
    <property type="taxonomic scope" value="Bacteria"/>
</dbReference>
<dbReference type="GO" id="GO:0005737">
    <property type="term" value="C:cytoplasm"/>
    <property type="evidence" value="ECO:0007669"/>
    <property type="project" value="TreeGrafter"/>
</dbReference>
<evidence type="ECO:0000256" key="5">
    <source>
        <dbReference type="ARBA" id="ARBA00023315"/>
    </source>
</evidence>
<dbReference type="InterPro" id="IPR050743">
    <property type="entry name" value="2-oxoacid_DH_E2_comp"/>
</dbReference>
<dbReference type="Gene3D" id="3.30.559.10">
    <property type="entry name" value="Chloramphenicol acetyltransferase-like domain"/>
    <property type="match status" value="1"/>
</dbReference>
<keyword evidence="4 6" id="KW-0450">Lipoyl</keyword>
<dbReference type="PROSITE" id="PS50968">
    <property type="entry name" value="BIOTINYL_LIPOYL"/>
    <property type="match status" value="1"/>
</dbReference>
<feature type="region of interest" description="Disordered" evidence="7">
    <location>
        <begin position="83"/>
        <end position="121"/>
    </location>
</feature>
<dbReference type="PANTHER" id="PTHR43178:SF5">
    <property type="entry name" value="LIPOAMIDE ACYLTRANSFERASE COMPONENT OF BRANCHED-CHAIN ALPHA-KETO ACID DEHYDROGENASE COMPLEX, MITOCHONDRIAL"/>
    <property type="match status" value="1"/>
</dbReference>
<comment type="caution">
    <text evidence="10">The sequence shown here is derived from an EMBL/GenBank/DDBJ whole genome shotgun (WGS) entry which is preliminary data.</text>
</comment>
<evidence type="ECO:0000256" key="1">
    <source>
        <dbReference type="ARBA" id="ARBA00001938"/>
    </source>
</evidence>
<sequence>MDYIFKLPDIGEGIAEGEILQWFVKEGDTVTEDDVLLEVQNDKSVEEIYAPVEGTIRSIKTEAGTLASVGDPLVVIETDHLPHGEEATEEASTEEASANEPAGEAKEELAPQVPASKKTDDILNQPLAFPSVRRFAKENRVDLHLVTPTGKHNHILQSDVENFLENGSSTAEAPVAKETASTPVVEKAAPVAIAKGEDETREKMTPMRKAIAQSMKQSADNIPAVTLFDEVEVSALWEHRKVYKEYAAEQDVKLSFLPYIAKALAIVVEKYPELNASLDMVNEEVVYHHTCNVGIATNTDQGLYVPVLKDVKRKGLLALAKEISNNTSDALAGSLSAEAMRGGTITITNIGSIGGGFFTPIIRYPEVAILGIGKIKEAPIVKDGEIVVGKQLALSLSFDHRLIDGALAQNAMNELKRLLADPQLLLLEG</sequence>
<dbReference type="InterPro" id="IPR023213">
    <property type="entry name" value="CAT-like_dom_sf"/>
</dbReference>
<keyword evidence="3 6" id="KW-0808">Transferase</keyword>
<dbReference type="InterPro" id="IPR000089">
    <property type="entry name" value="Biotin_lipoyl"/>
</dbReference>
<keyword evidence="10" id="KW-0670">Pyruvate</keyword>
<dbReference type="InterPro" id="IPR001078">
    <property type="entry name" value="2-oxoacid_DH_actylTfrase"/>
</dbReference>
<dbReference type="GO" id="GO:0031405">
    <property type="term" value="F:lipoic acid binding"/>
    <property type="evidence" value="ECO:0007669"/>
    <property type="project" value="TreeGrafter"/>
</dbReference>
<dbReference type="Pfam" id="PF00364">
    <property type="entry name" value="Biotin_lipoyl"/>
    <property type="match status" value="1"/>
</dbReference>
<dbReference type="FunFam" id="3.30.559.10:FF:000007">
    <property type="entry name" value="Dihydrolipoamide acetyltransferase component of pyruvate dehydrogenase complex"/>
    <property type="match status" value="1"/>
</dbReference>
<comment type="similarity">
    <text evidence="2 6">Belongs to the 2-oxoacid dehydrogenase family.</text>
</comment>
<dbReference type="Gene3D" id="4.10.320.10">
    <property type="entry name" value="E3-binding domain"/>
    <property type="match status" value="1"/>
</dbReference>
<dbReference type="GO" id="GO:0016407">
    <property type="term" value="F:acetyltransferase activity"/>
    <property type="evidence" value="ECO:0007669"/>
    <property type="project" value="TreeGrafter"/>
</dbReference>
<dbReference type="PROSITE" id="PS51826">
    <property type="entry name" value="PSBD"/>
    <property type="match status" value="1"/>
</dbReference>